<keyword evidence="3" id="KW-1185">Reference proteome</keyword>
<accession>W6QVY6</accession>
<protein>
    <submittedName>
        <fullName evidence="2">Uncharacterized protein</fullName>
    </submittedName>
</protein>
<dbReference type="Proteomes" id="UP000030686">
    <property type="component" value="Unassembled WGS sequence"/>
</dbReference>
<evidence type="ECO:0000256" key="1">
    <source>
        <dbReference type="SAM" id="MobiDB-lite"/>
    </source>
</evidence>
<gene>
    <name evidence="2" type="ORF">PROQFM164_S10g000068</name>
</gene>
<name>W6QVY6_PENRF</name>
<evidence type="ECO:0000313" key="3">
    <source>
        <dbReference type="Proteomes" id="UP000030686"/>
    </source>
</evidence>
<organism evidence="2 3">
    <name type="scientific">Penicillium roqueforti (strain FM164)</name>
    <dbReference type="NCBI Taxonomy" id="1365484"/>
    <lineage>
        <taxon>Eukaryota</taxon>
        <taxon>Fungi</taxon>
        <taxon>Dikarya</taxon>
        <taxon>Ascomycota</taxon>
        <taxon>Pezizomycotina</taxon>
        <taxon>Eurotiomycetes</taxon>
        <taxon>Eurotiomycetidae</taxon>
        <taxon>Eurotiales</taxon>
        <taxon>Aspergillaceae</taxon>
        <taxon>Penicillium</taxon>
    </lineage>
</organism>
<feature type="compositionally biased region" description="Polar residues" evidence="1">
    <location>
        <begin position="103"/>
        <end position="116"/>
    </location>
</feature>
<feature type="compositionally biased region" description="Basic and acidic residues" evidence="1">
    <location>
        <begin position="29"/>
        <end position="42"/>
    </location>
</feature>
<sequence length="151" mass="16762">MGLGSVGEFLTSSADSPEASRRSQKPLHLYRDGGIREKRSGELKTAFTADMQQCDNRRHGARDGLEFPFQLLVPTLLEKPNAVPREPGAQDRGSRHHFEFARKNTTFPPDGQNVNKISPIPKRMTLDRYLPIGPNPFPYLRGDSSASPCSA</sequence>
<dbReference type="OrthoDB" id="10649434at2759"/>
<evidence type="ECO:0000313" key="2">
    <source>
        <dbReference type="EMBL" id="CDM38254.1"/>
    </source>
</evidence>
<proteinExistence type="predicted"/>
<dbReference type="AlphaFoldDB" id="W6QVY6"/>
<dbReference type="EMBL" id="HG792024">
    <property type="protein sequence ID" value="CDM38254.1"/>
    <property type="molecule type" value="Genomic_DNA"/>
</dbReference>
<feature type="region of interest" description="Disordered" evidence="1">
    <location>
        <begin position="1"/>
        <end position="43"/>
    </location>
</feature>
<feature type="region of interest" description="Disordered" evidence="1">
    <location>
        <begin position="101"/>
        <end position="120"/>
    </location>
</feature>
<reference evidence="2" key="1">
    <citation type="journal article" date="2014" name="Nat. Commun.">
        <title>Multiple recent horizontal transfers of a large genomic region in cheese making fungi.</title>
        <authorList>
            <person name="Cheeseman K."/>
            <person name="Ropars J."/>
            <person name="Renault P."/>
            <person name="Dupont J."/>
            <person name="Gouzy J."/>
            <person name="Branca A."/>
            <person name="Abraham A.L."/>
            <person name="Ceppi M."/>
            <person name="Conseiller E."/>
            <person name="Debuchy R."/>
            <person name="Malagnac F."/>
            <person name="Goarin A."/>
            <person name="Silar P."/>
            <person name="Lacoste S."/>
            <person name="Sallet E."/>
            <person name="Bensimon A."/>
            <person name="Giraud T."/>
            <person name="Brygoo Y."/>
        </authorList>
    </citation>
    <scope>NUCLEOTIDE SEQUENCE [LARGE SCALE GENOMIC DNA]</scope>
    <source>
        <strain evidence="2">FM164</strain>
    </source>
</reference>